<sequence length="213" mass="24146">TPPAHNPASFTVSHTGFQLLSRPNAGVGQRRRLCTPHACIEVEYITTWLFLTLCGHPPDRVVALQCHFDPLPQTRQLQCRARGRYIPAQDCPPLPENIPRTTVFFLLRFYFRLFLTYYPTPYSGYCLVGETAQSPLSMAMTKGVMEVREAVVIIKDLEMRGKHRRGPDQKAVSLVVALGLVVADPSKAYVETLNQRFWQIQIHESEHIGERDG</sequence>
<evidence type="ECO:0000313" key="2">
    <source>
        <dbReference type="Proteomes" id="UP001230504"/>
    </source>
</evidence>
<dbReference type="Proteomes" id="UP001230504">
    <property type="component" value="Unassembled WGS sequence"/>
</dbReference>
<dbReference type="RefSeq" id="XP_060408445.1">
    <property type="nucleotide sequence ID" value="XM_060564487.1"/>
</dbReference>
<protein>
    <submittedName>
        <fullName evidence="1">Uncharacterized protein</fullName>
    </submittedName>
</protein>
<accession>A0AAD8PM58</accession>
<comment type="caution">
    <text evidence="1">The sequence shown here is derived from an EMBL/GenBank/DDBJ whole genome shotgun (WGS) entry which is preliminary data.</text>
</comment>
<proteinExistence type="predicted"/>
<dbReference type="GeneID" id="85448727"/>
<dbReference type="AlphaFoldDB" id="A0AAD8PM58"/>
<organism evidence="1 2">
    <name type="scientific">Colletotrichum navitas</name>
    <dbReference type="NCBI Taxonomy" id="681940"/>
    <lineage>
        <taxon>Eukaryota</taxon>
        <taxon>Fungi</taxon>
        <taxon>Dikarya</taxon>
        <taxon>Ascomycota</taxon>
        <taxon>Pezizomycotina</taxon>
        <taxon>Sordariomycetes</taxon>
        <taxon>Hypocreomycetidae</taxon>
        <taxon>Glomerellales</taxon>
        <taxon>Glomerellaceae</taxon>
        <taxon>Colletotrichum</taxon>
        <taxon>Colletotrichum graminicola species complex</taxon>
    </lineage>
</organism>
<feature type="non-terminal residue" evidence="1">
    <location>
        <position position="213"/>
    </location>
</feature>
<reference evidence="1" key="1">
    <citation type="submission" date="2021-06" db="EMBL/GenBank/DDBJ databases">
        <title>Comparative genomics, transcriptomics and evolutionary studies reveal genomic signatures of adaptation to plant cell wall in hemibiotrophic fungi.</title>
        <authorList>
            <consortium name="DOE Joint Genome Institute"/>
            <person name="Baroncelli R."/>
            <person name="Diaz J.F."/>
            <person name="Benocci T."/>
            <person name="Peng M."/>
            <person name="Battaglia E."/>
            <person name="Haridas S."/>
            <person name="Andreopoulos W."/>
            <person name="Labutti K."/>
            <person name="Pangilinan J."/>
            <person name="Floch G.L."/>
            <person name="Makela M.R."/>
            <person name="Henrissat B."/>
            <person name="Grigoriev I.V."/>
            <person name="Crouch J.A."/>
            <person name="De Vries R.P."/>
            <person name="Sukno S.A."/>
            <person name="Thon M.R."/>
        </authorList>
    </citation>
    <scope>NUCLEOTIDE SEQUENCE</scope>
    <source>
        <strain evidence="1">CBS 125086</strain>
    </source>
</reference>
<evidence type="ECO:0000313" key="1">
    <source>
        <dbReference type="EMBL" id="KAK1572650.1"/>
    </source>
</evidence>
<keyword evidence="2" id="KW-1185">Reference proteome</keyword>
<gene>
    <name evidence="1" type="ORF">LY79DRAFT_677603</name>
</gene>
<name>A0AAD8PM58_9PEZI</name>
<dbReference type="EMBL" id="JAHLJV010000106">
    <property type="protein sequence ID" value="KAK1572650.1"/>
    <property type="molecule type" value="Genomic_DNA"/>
</dbReference>